<protein>
    <recommendedName>
        <fullName evidence="3">Alpha-L-rhamnosidase six-hairpin glycosidase domain-containing protein</fullName>
    </recommendedName>
</protein>
<comment type="caution">
    <text evidence="1">The sequence shown here is derived from an EMBL/GenBank/DDBJ whole genome shotgun (WGS) entry which is preliminary data.</text>
</comment>
<evidence type="ECO:0000313" key="2">
    <source>
        <dbReference type="Proteomes" id="UP001319180"/>
    </source>
</evidence>
<dbReference type="AlphaFoldDB" id="A0AAP2D8B4"/>
<organism evidence="1 2">
    <name type="scientific">Dawidia soli</name>
    <dbReference type="NCBI Taxonomy" id="2782352"/>
    <lineage>
        <taxon>Bacteria</taxon>
        <taxon>Pseudomonadati</taxon>
        <taxon>Bacteroidota</taxon>
        <taxon>Cytophagia</taxon>
        <taxon>Cytophagales</taxon>
        <taxon>Chryseotaleaceae</taxon>
        <taxon>Dawidia</taxon>
    </lineage>
</organism>
<gene>
    <name evidence="1" type="ORF">KK078_11780</name>
</gene>
<dbReference type="Gene3D" id="1.50.10.10">
    <property type="match status" value="1"/>
</dbReference>
<dbReference type="SUPFAM" id="SSF48208">
    <property type="entry name" value="Six-hairpin glycosidases"/>
    <property type="match status" value="1"/>
</dbReference>
<sequence>AMDYSRAVDDKLVYTVGISSAERTPRFDADTKRRMYVRDTTDVWAPVAIDAGKSTQSITLSYFDFNAQFGRGKLVGIDQEQVSAVLNTIARIGVIGKKHFGGNSWHTPYGPICLHEQYIAQMGLGVNDDNYLAGYRECLDYYRDNAIKPDGRVWPRWAYSNEDAMPNGFTDKGFYEAQWGYLLDSNPDFVINVAELYDQNGDLAWVKTHQASCEKALDWIVARDSDGDGLVEMMTDSYTQKRGSDWIDIIWAAYENAFVNAKLYRALVLWAGVESQLGNAVRANVYTSFALKLQASFNKPTTAGGFWDAENNCYVHWLDKDGSVHGRNMVTPVNFMAIAYDICNDPMRAKTILDNIEVQMQKEDLFFWPISLYSYAPGEGNDWQFPFPNYENGDIFLSWGSVAAKAYASYKPEIAVKYVKRVLAQYAKDGLAFQRYGRAQQDGRGDDILSGNALSVVGLYQAIYGINPLYNRFYLDPHITPELAGTQVKYNYRGQRLTIDLAMDQYAVSNGRFTIKASTDFGFYATDNELSYFKGNDHTASLQVKAFAKDELVLDIKKYGPDEVAFTQSSRASSGKLVYQLQALKPGSYYTVRVNKKTLKRVKSTAEGVVVFACSVGIGAHEISVVPR</sequence>
<keyword evidence="2" id="KW-1185">Reference proteome</keyword>
<feature type="non-terminal residue" evidence="1">
    <location>
        <position position="1"/>
    </location>
</feature>
<proteinExistence type="predicted"/>
<evidence type="ECO:0008006" key="3">
    <source>
        <dbReference type="Google" id="ProtNLM"/>
    </source>
</evidence>
<reference evidence="1 2" key="1">
    <citation type="submission" date="2021-05" db="EMBL/GenBank/DDBJ databases">
        <title>A Polyphasic approach of four new species of the genus Ohtaekwangia: Ohtaekwangia histidinii sp. nov., Ohtaekwangia cretensis sp. nov., Ohtaekwangia indiensis sp. nov., Ohtaekwangia reichenbachii sp. nov. from diverse environment.</title>
        <authorList>
            <person name="Octaviana S."/>
        </authorList>
    </citation>
    <scope>NUCLEOTIDE SEQUENCE [LARGE SCALE GENOMIC DNA]</scope>
    <source>
        <strain evidence="1 2">PWU37</strain>
    </source>
</reference>
<dbReference type="EMBL" id="JAHESC010000015">
    <property type="protein sequence ID" value="MBT1687243.1"/>
    <property type="molecule type" value="Genomic_DNA"/>
</dbReference>
<accession>A0AAP2D8B4</accession>
<dbReference type="Proteomes" id="UP001319180">
    <property type="component" value="Unassembled WGS sequence"/>
</dbReference>
<evidence type="ECO:0000313" key="1">
    <source>
        <dbReference type="EMBL" id="MBT1687243.1"/>
    </source>
</evidence>
<name>A0AAP2D8B4_9BACT</name>
<dbReference type="RefSeq" id="WP_254090475.1">
    <property type="nucleotide sequence ID" value="NZ_JAHESC010000015.1"/>
</dbReference>
<dbReference type="InterPro" id="IPR012341">
    <property type="entry name" value="6hp_glycosidase-like_sf"/>
</dbReference>
<dbReference type="GO" id="GO:0005975">
    <property type="term" value="P:carbohydrate metabolic process"/>
    <property type="evidence" value="ECO:0007669"/>
    <property type="project" value="InterPro"/>
</dbReference>
<dbReference type="InterPro" id="IPR008928">
    <property type="entry name" value="6-hairpin_glycosidase_sf"/>
</dbReference>